<dbReference type="InterPro" id="IPR004244">
    <property type="entry name" value="Transposase_22"/>
</dbReference>
<keyword evidence="2" id="KW-0812">Transmembrane</keyword>
<evidence type="ECO:0000256" key="2">
    <source>
        <dbReference type="SAM" id="Phobius"/>
    </source>
</evidence>
<sequence length="512" mass="56588">MHQDDIKNSVAQCFEDDGFIARLREKLLAPIISQCVAEALQTRDREIEQLRAQLSAAQNDVDSLEQYSRRNSLMITGLPESARESTDALVIDLAKAAGVTVTVADLDRSHRVGPPRRDRPRQIIAKFVAFNKRQELLEARTNLRAGRVQQHPILTQQVLANTYIAENLTKRNQLILFVARQLRRKGKLHSAWTNNCVIKVRTREGGPTTKINSLTGLRDVVGDDPDIRSALQQTGVAAAPAPGAGRAPIARVPEPAAARRPAEGDTTVTGIVCPAEAGPAAHITMWSVMSKVRLEAFMWGAGTALGELPPYFMARAARLSGVQPDDEDFEEFEELRKKKNAGDLSLLDRAKLGVERLVERVGFFGILACASIPNPLFDLAGITCGHFLVPFWTFFGATLIGKAVIKMHIQKMFVIITFNEHLVETAVELLGRLPLGDKVQGPFKDLLDKQKEKLHRKPGQGVAQSSESLLSAIFEKVIIIMVVYFVVSIVNSMAQSYHKRLHRPKGRKVAKD</sequence>
<feature type="transmembrane region" description="Helical" evidence="2">
    <location>
        <begin position="477"/>
        <end position="497"/>
    </location>
</feature>
<dbReference type="AlphaFoldDB" id="A0A6A4WBA3"/>
<comment type="caution">
    <text evidence="3">The sequence shown here is derived from an EMBL/GenBank/DDBJ whole genome shotgun (WGS) entry which is preliminary data.</text>
</comment>
<evidence type="ECO:0000313" key="3">
    <source>
        <dbReference type="EMBL" id="KAF0303875.1"/>
    </source>
</evidence>
<evidence type="ECO:0000256" key="1">
    <source>
        <dbReference type="SAM" id="Coils"/>
    </source>
</evidence>
<evidence type="ECO:0000313" key="4">
    <source>
        <dbReference type="Proteomes" id="UP000440578"/>
    </source>
</evidence>
<keyword evidence="2" id="KW-1133">Transmembrane helix</keyword>
<organism evidence="3 4">
    <name type="scientific">Amphibalanus amphitrite</name>
    <name type="common">Striped barnacle</name>
    <name type="synonym">Balanus amphitrite</name>
    <dbReference type="NCBI Taxonomy" id="1232801"/>
    <lineage>
        <taxon>Eukaryota</taxon>
        <taxon>Metazoa</taxon>
        <taxon>Ecdysozoa</taxon>
        <taxon>Arthropoda</taxon>
        <taxon>Crustacea</taxon>
        <taxon>Multicrustacea</taxon>
        <taxon>Cirripedia</taxon>
        <taxon>Thoracica</taxon>
        <taxon>Thoracicalcarea</taxon>
        <taxon>Balanomorpha</taxon>
        <taxon>Balanoidea</taxon>
        <taxon>Balanidae</taxon>
        <taxon>Amphibalaninae</taxon>
        <taxon>Amphibalanus</taxon>
    </lineage>
</organism>
<dbReference type="Proteomes" id="UP000440578">
    <property type="component" value="Unassembled WGS sequence"/>
</dbReference>
<keyword evidence="4" id="KW-1185">Reference proteome</keyword>
<accession>A0A6A4WBA3</accession>
<dbReference type="EMBL" id="VIIS01000910">
    <property type="protein sequence ID" value="KAF0303875.1"/>
    <property type="molecule type" value="Genomic_DNA"/>
</dbReference>
<gene>
    <name evidence="3" type="primary">VMP1</name>
    <name evidence="3" type="ORF">FJT64_024203</name>
</gene>
<dbReference type="OrthoDB" id="2016540at2759"/>
<dbReference type="PANTHER" id="PTHR11505">
    <property type="entry name" value="L1 TRANSPOSABLE ELEMENT-RELATED"/>
    <property type="match status" value="1"/>
</dbReference>
<keyword evidence="1" id="KW-0175">Coiled coil</keyword>
<name>A0A6A4WBA3_AMPAM</name>
<proteinExistence type="predicted"/>
<protein>
    <submittedName>
        <fullName evidence="3">Vacuole membrane protein 1</fullName>
    </submittedName>
</protein>
<feature type="coiled-coil region" evidence="1">
    <location>
        <begin position="40"/>
        <end position="67"/>
    </location>
</feature>
<reference evidence="3 4" key="1">
    <citation type="submission" date="2019-07" db="EMBL/GenBank/DDBJ databases">
        <title>Draft genome assembly of a fouling barnacle, Amphibalanus amphitrite (Darwin, 1854): The first reference genome for Thecostraca.</title>
        <authorList>
            <person name="Kim W."/>
        </authorList>
    </citation>
    <scope>NUCLEOTIDE SEQUENCE [LARGE SCALE GENOMIC DNA]</scope>
    <source>
        <strain evidence="3">SNU_AA5</strain>
        <tissue evidence="3">Soma without cirri and trophi</tissue>
    </source>
</reference>
<dbReference type="Gene3D" id="3.30.70.1820">
    <property type="entry name" value="L1 transposable element, RRM domain"/>
    <property type="match status" value="1"/>
</dbReference>
<keyword evidence="2" id="KW-0472">Membrane</keyword>